<dbReference type="Proteomes" id="UP001230986">
    <property type="component" value="Unassembled WGS sequence"/>
</dbReference>
<dbReference type="Pfam" id="PF16949">
    <property type="entry name" value="ABC_tran_2"/>
    <property type="match status" value="1"/>
</dbReference>
<protein>
    <recommendedName>
        <fullName evidence="4">ABC-2 type transport system permease protein</fullName>
    </recommendedName>
</protein>
<proteinExistence type="predicted"/>
<keyword evidence="1" id="KW-1133">Transmembrane helix</keyword>
<feature type="transmembrane region" description="Helical" evidence="1">
    <location>
        <begin position="31"/>
        <end position="52"/>
    </location>
</feature>
<feature type="transmembrane region" description="Helical" evidence="1">
    <location>
        <begin position="127"/>
        <end position="147"/>
    </location>
</feature>
<feature type="transmembrane region" description="Helical" evidence="1">
    <location>
        <begin position="499"/>
        <end position="525"/>
    </location>
</feature>
<dbReference type="EMBL" id="JASVEJ010000015">
    <property type="protein sequence ID" value="MDL5056586.1"/>
    <property type="molecule type" value="Genomic_DNA"/>
</dbReference>
<evidence type="ECO:0000256" key="1">
    <source>
        <dbReference type="SAM" id="Phobius"/>
    </source>
</evidence>
<feature type="transmembrane region" description="Helical" evidence="1">
    <location>
        <begin position="72"/>
        <end position="97"/>
    </location>
</feature>
<dbReference type="InterPro" id="IPR031599">
    <property type="entry name" value="ABC_tran_2"/>
</dbReference>
<feature type="transmembrane region" description="Helical" evidence="1">
    <location>
        <begin position="260"/>
        <end position="281"/>
    </location>
</feature>
<feature type="transmembrane region" description="Helical" evidence="1">
    <location>
        <begin position="379"/>
        <end position="405"/>
    </location>
</feature>
<keyword evidence="3" id="KW-1185">Reference proteome</keyword>
<feature type="transmembrane region" description="Helical" evidence="1">
    <location>
        <begin position="465"/>
        <end position="487"/>
    </location>
</feature>
<feature type="transmembrane region" description="Helical" evidence="1">
    <location>
        <begin position="187"/>
        <end position="208"/>
    </location>
</feature>
<organism evidence="2 3">
    <name type="scientific">Geitlerinema calcuttense NRMC-F 0142</name>
    <dbReference type="NCBI Taxonomy" id="2922238"/>
    <lineage>
        <taxon>Bacteria</taxon>
        <taxon>Bacillati</taxon>
        <taxon>Cyanobacteriota</taxon>
        <taxon>Cyanophyceae</taxon>
        <taxon>Geitlerinematales</taxon>
        <taxon>Geitlerinemataceae</taxon>
        <taxon>Geitlerinema</taxon>
    </lineage>
</organism>
<name>A0ABT7LX43_9CYAN</name>
<accession>A0ABT7LX43</accession>
<feature type="transmembrane region" description="Helical" evidence="1">
    <location>
        <begin position="153"/>
        <end position="180"/>
    </location>
</feature>
<evidence type="ECO:0008006" key="4">
    <source>
        <dbReference type="Google" id="ProtNLM"/>
    </source>
</evidence>
<comment type="caution">
    <text evidence="2">The sequence shown here is derived from an EMBL/GenBank/DDBJ whole genome shotgun (WGS) entry which is preliminary data.</text>
</comment>
<dbReference type="RefSeq" id="WP_285963611.1">
    <property type="nucleotide sequence ID" value="NZ_JASVEJ010000015.1"/>
</dbReference>
<keyword evidence="1" id="KW-0472">Membrane</keyword>
<evidence type="ECO:0000313" key="2">
    <source>
        <dbReference type="EMBL" id="MDL5056586.1"/>
    </source>
</evidence>
<feature type="transmembrane region" description="Helical" evidence="1">
    <location>
        <begin position="545"/>
        <end position="569"/>
    </location>
</feature>
<gene>
    <name evidence="2" type="ORF">QQ055_03755</name>
</gene>
<evidence type="ECO:0000313" key="3">
    <source>
        <dbReference type="Proteomes" id="UP001230986"/>
    </source>
</evidence>
<keyword evidence="1" id="KW-0812">Transmembrane</keyword>
<sequence length="577" mass="64894">METLRFFHLATRTSHLLMKRKMSELLRASKLMASVIAGFCLCYLGGAYYMSYRALDYVYKQFPLVGTIVLERMVFVTFGILMVMLMISTAVIGYTTLFKNKETIWLFPHPLSHETLFRWKSIEAITLSSWAFVFLLIPLAIAYGHVYQAPWGYYLWLPFLLAAFVAFCGVFGLCLLFFFIWLSRYPVVLAILLSAWIGLMLALGISLFTSPPPDVDALKTTNIMSQLLNNTRFLTHPLWPGYWLSRGLLSALDGAHSNTLYYFLLLTSNALFFNMLSFTCLSRAYAIAWNSVHTRSQRFRLPWTTNQTANRHPDWSILDLLHPLLRPFMGGPAAALAWKDAKTFFRDPQQWLQFAVFFGIMGIYVLNLQKMRIDVQTGFWSHFIAHMNLAACSMTLGTLTTRFVFPQFSLEGRRLWLVGLSPVGLKGVIWQKFWTSMVFSTVIVAGLTLISCLVLSLPLWQTAQFLLVIILMAAALSSLSVGLGVLYPNFKEDNPAKIVSGFGGTLCLVLTFLYVAICIACLALPSQVTIAGRLAEVGAGWPGILQFAGLGIVLLLSLLCIALPLWLAFQKASRLEL</sequence>
<feature type="transmembrane region" description="Helical" evidence="1">
    <location>
        <begin position="433"/>
        <end position="459"/>
    </location>
</feature>
<feature type="transmembrane region" description="Helical" evidence="1">
    <location>
        <begin position="351"/>
        <end position="367"/>
    </location>
</feature>
<reference evidence="2 3" key="1">
    <citation type="submission" date="2023-06" db="EMBL/GenBank/DDBJ databases">
        <title>Whole genome sequence of Oscillatoria calcuttensis NRMC-F 0142.</title>
        <authorList>
            <person name="Shakena Fathima T."/>
            <person name="Muralitharan G."/>
            <person name="Thajuddin N."/>
        </authorList>
    </citation>
    <scope>NUCLEOTIDE SEQUENCE [LARGE SCALE GENOMIC DNA]</scope>
    <source>
        <strain evidence="2 3">NRMC-F 0142</strain>
    </source>
</reference>